<dbReference type="RefSeq" id="WP_026801352.1">
    <property type="nucleotide sequence ID" value="NZ_AULI01000016.1"/>
</dbReference>
<name>A0A0A5GET9_9BACI</name>
<protein>
    <recommendedName>
        <fullName evidence="3">DUF3055 domain-containing protein</fullName>
    </recommendedName>
</protein>
<accession>A0A0A5GET9</accession>
<evidence type="ECO:0008006" key="3">
    <source>
        <dbReference type="Google" id="ProtNLM"/>
    </source>
</evidence>
<proteinExistence type="predicted"/>
<comment type="caution">
    <text evidence="1">The sequence shown here is derived from an EMBL/GenBank/DDBJ whole genome shotgun (WGS) entry which is preliminary data.</text>
</comment>
<keyword evidence="2" id="KW-1185">Reference proteome</keyword>
<dbReference type="EMBL" id="AVPE01000021">
    <property type="protein sequence ID" value="KGX89635.1"/>
    <property type="molecule type" value="Genomic_DNA"/>
</dbReference>
<evidence type="ECO:0000313" key="2">
    <source>
        <dbReference type="Proteomes" id="UP000030528"/>
    </source>
</evidence>
<dbReference type="Proteomes" id="UP000030528">
    <property type="component" value="Unassembled WGS sequence"/>
</dbReference>
<organism evidence="1 2">
    <name type="scientific">Pontibacillus halophilus JSM 076056 = DSM 19796</name>
    <dbReference type="NCBI Taxonomy" id="1385510"/>
    <lineage>
        <taxon>Bacteria</taxon>
        <taxon>Bacillati</taxon>
        <taxon>Bacillota</taxon>
        <taxon>Bacilli</taxon>
        <taxon>Bacillales</taxon>
        <taxon>Bacillaceae</taxon>
        <taxon>Pontibacillus</taxon>
    </lineage>
</organism>
<dbReference type="STRING" id="1385510.GCA_000425205_03129"/>
<sequence length="89" mass="10565">MSDEMEVIQDVIKQADVRYISFMGDIQRYDLAILSHEQNEEEKLVLDLQDNRFAKIELANLYDEGYLEHALNFSQMEAEELRTFIKSYL</sequence>
<gene>
    <name evidence="1" type="ORF">N781_07685</name>
</gene>
<dbReference type="Pfam" id="PF11256">
    <property type="entry name" value="SAV0927-like"/>
    <property type="match status" value="1"/>
</dbReference>
<dbReference type="eggNOG" id="ENOG5032WI0">
    <property type="taxonomic scope" value="Bacteria"/>
</dbReference>
<dbReference type="InterPro" id="IPR021415">
    <property type="entry name" value="SAV0927-like"/>
</dbReference>
<evidence type="ECO:0000313" key="1">
    <source>
        <dbReference type="EMBL" id="KGX89635.1"/>
    </source>
</evidence>
<dbReference type="AlphaFoldDB" id="A0A0A5GET9"/>
<reference evidence="1 2" key="1">
    <citation type="submission" date="2013-08" db="EMBL/GenBank/DDBJ databases">
        <authorList>
            <person name="Huang J."/>
            <person name="Wang G."/>
        </authorList>
    </citation>
    <scope>NUCLEOTIDE SEQUENCE [LARGE SCALE GENOMIC DNA]</scope>
    <source>
        <strain evidence="1 2">JSM 076056</strain>
    </source>
</reference>